<dbReference type="Gene3D" id="3.40.50.1000">
    <property type="entry name" value="HAD superfamily/HAD-like"/>
    <property type="match status" value="1"/>
</dbReference>
<dbReference type="InterPro" id="IPR006121">
    <property type="entry name" value="HMA_dom"/>
</dbReference>
<sequence length="781" mass="83291">MSPPARATARAVIPIRGMSCAACVNRVERALGRVDGVLQATVNLASQEATVEYLREQTDLPTLRTAIERAGYHALEAERPPEMEAEAEAYRRLRVKLWVTAILGGLIMLLSMHGLGPSAWHLPPQSRFMLLFFLTTPVLFWGGSQFFRGMGSSLRHGSADMNALIVLGTLAAYLYSTVVTFLPDRLISPGAPVEVYYDTTAMIIVLILLGRSLEARARGQTSQAILRLMGLQPKTARVIRAGEERDLPVEEVRVGDLILVRPGEKIPVDGIVRDGRSTVNEAMITGESLPVLKEFGSEVIGATLNGAGSLKFEATRVGKDTALAQIIRLVREAQGSKAPIQRLADRIAAYFVPVMIGLSLLTFLLWILLPASPSVSQALLKAVAVLIIACPCALGLATPTAIMVGTGKGAEHGILIKGGETLERVQQVDTLVFDKTGTLTQGRPRVTDLCPQDGLSPEALLQLAAAAERASEHPLSLALIEAARERGLPLEEPQAFEAIVGQGVRARIGGREILLGNGRLLQGAGIALGALAAEADRLSAQGKTAIYLAMEGEARGLLAAADTLKPDAVEVVQRLEGMGLGVVMLTGDRRDTAQAIARAAGIREILAEVSPAEKVAYIRRLQAEGRVVAMVGDGINDAPALAQAQVGIALGAGTDVAMEASDITLIGEGLVGVVAAIELSRRILRTIRENLFWAFAYNVASIPIAAGLLYPFWGISLNPMIAAAAMSFSSISVVANSLRLRTWSPPSSSRRAFAGRLRGREGLPEESRPEISTKRKPGNRW</sequence>
<dbReference type="Pfam" id="PF00403">
    <property type="entry name" value="HMA"/>
    <property type="match status" value="1"/>
</dbReference>
<keyword evidence="8 12" id="KW-1133">Transmembrane helix</keyword>
<dbReference type="SUPFAM" id="SSF55008">
    <property type="entry name" value="HMA, heavy metal-associated domain"/>
    <property type="match status" value="1"/>
</dbReference>
<dbReference type="SUPFAM" id="SSF81665">
    <property type="entry name" value="Calcium ATPase, transmembrane domain M"/>
    <property type="match status" value="1"/>
</dbReference>
<dbReference type="InterPro" id="IPR023214">
    <property type="entry name" value="HAD_sf"/>
</dbReference>
<name>A0A932CRC6_UNCTE</name>
<keyword evidence="5 12" id="KW-0547">Nucleotide-binding</keyword>
<evidence type="ECO:0000256" key="9">
    <source>
        <dbReference type="ARBA" id="ARBA00023136"/>
    </source>
</evidence>
<feature type="transmembrane region" description="Helical" evidence="12">
    <location>
        <begin position="159"/>
        <end position="183"/>
    </location>
</feature>
<dbReference type="GO" id="GO:0005524">
    <property type="term" value="F:ATP binding"/>
    <property type="evidence" value="ECO:0007669"/>
    <property type="project" value="UniProtKB-UniRule"/>
</dbReference>
<evidence type="ECO:0000256" key="10">
    <source>
        <dbReference type="ARBA" id="ARBA00038904"/>
    </source>
</evidence>
<dbReference type="InterPro" id="IPR001757">
    <property type="entry name" value="P_typ_ATPase"/>
</dbReference>
<dbReference type="NCBIfam" id="TIGR01494">
    <property type="entry name" value="ATPase_P-type"/>
    <property type="match status" value="1"/>
</dbReference>
<keyword evidence="7" id="KW-1278">Translocase</keyword>
<evidence type="ECO:0000256" key="6">
    <source>
        <dbReference type="ARBA" id="ARBA00022840"/>
    </source>
</evidence>
<keyword evidence="6 12" id="KW-0067">ATP-binding</keyword>
<dbReference type="GO" id="GO:0005886">
    <property type="term" value="C:plasma membrane"/>
    <property type="evidence" value="ECO:0007669"/>
    <property type="project" value="UniProtKB-SubCell"/>
</dbReference>
<dbReference type="AlphaFoldDB" id="A0A932CRC6"/>
<dbReference type="CDD" id="cd00371">
    <property type="entry name" value="HMA"/>
    <property type="match status" value="1"/>
</dbReference>
<dbReference type="GO" id="GO:0043682">
    <property type="term" value="F:P-type divalent copper transporter activity"/>
    <property type="evidence" value="ECO:0007669"/>
    <property type="project" value="UniProtKB-EC"/>
</dbReference>
<dbReference type="CDD" id="cd02094">
    <property type="entry name" value="P-type_ATPase_Cu-like"/>
    <property type="match status" value="1"/>
</dbReference>
<keyword evidence="4 12" id="KW-0479">Metal-binding</keyword>
<dbReference type="PANTHER" id="PTHR43520">
    <property type="entry name" value="ATP7, ISOFORM B"/>
    <property type="match status" value="1"/>
</dbReference>
<dbReference type="SUPFAM" id="SSF56784">
    <property type="entry name" value="HAD-like"/>
    <property type="match status" value="1"/>
</dbReference>
<dbReference type="GO" id="GO:0012505">
    <property type="term" value="C:endomembrane system"/>
    <property type="evidence" value="ECO:0007669"/>
    <property type="project" value="UniProtKB-SubCell"/>
</dbReference>
<protein>
    <recommendedName>
        <fullName evidence="10">P-type Cu(2+) transporter</fullName>
        <ecNumber evidence="10">7.2.2.9</ecNumber>
    </recommendedName>
</protein>
<evidence type="ECO:0000256" key="8">
    <source>
        <dbReference type="ARBA" id="ARBA00022989"/>
    </source>
</evidence>
<feature type="transmembrane region" description="Helical" evidence="12">
    <location>
        <begin position="97"/>
        <end position="116"/>
    </location>
</feature>
<proteinExistence type="inferred from homology"/>
<evidence type="ECO:0000256" key="3">
    <source>
        <dbReference type="ARBA" id="ARBA00022692"/>
    </source>
</evidence>
<dbReference type="SFLD" id="SFLDF00027">
    <property type="entry name" value="p-type_atpase"/>
    <property type="match status" value="1"/>
</dbReference>
<accession>A0A932CRC6</accession>
<dbReference type="PRINTS" id="PR00119">
    <property type="entry name" value="CATATPASE"/>
</dbReference>
<dbReference type="Gene3D" id="2.70.150.10">
    <property type="entry name" value="Calcium-transporting ATPase, cytoplasmic transduction domain A"/>
    <property type="match status" value="1"/>
</dbReference>
<comment type="catalytic activity">
    <reaction evidence="11">
        <text>Cu(2+)(in) + ATP + H2O = Cu(2+)(out) + ADP + phosphate + H(+)</text>
        <dbReference type="Rhea" id="RHEA:10376"/>
        <dbReference type="ChEBI" id="CHEBI:15377"/>
        <dbReference type="ChEBI" id="CHEBI:15378"/>
        <dbReference type="ChEBI" id="CHEBI:29036"/>
        <dbReference type="ChEBI" id="CHEBI:30616"/>
        <dbReference type="ChEBI" id="CHEBI:43474"/>
        <dbReference type="ChEBI" id="CHEBI:456216"/>
        <dbReference type="EC" id="7.2.2.9"/>
    </reaction>
</comment>
<dbReference type="PANTHER" id="PTHR43520:SF8">
    <property type="entry name" value="P-TYPE CU(+) TRANSPORTER"/>
    <property type="match status" value="1"/>
</dbReference>
<dbReference type="SFLD" id="SFLDG00002">
    <property type="entry name" value="C1.7:_P-type_atpase_like"/>
    <property type="match status" value="1"/>
</dbReference>
<comment type="similarity">
    <text evidence="2 12">Belongs to the cation transport ATPase (P-type) (TC 3.A.3) family. Type IB subfamily.</text>
</comment>
<dbReference type="InterPro" id="IPR023298">
    <property type="entry name" value="ATPase_P-typ_TM_dom_sf"/>
</dbReference>
<dbReference type="PRINTS" id="PR00943">
    <property type="entry name" value="CUATPASE"/>
</dbReference>
<dbReference type="InterPro" id="IPR008250">
    <property type="entry name" value="ATPase_P-typ_transduc_dom_A_sf"/>
</dbReference>
<dbReference type="SUPFAM" id="SSF81653">
    <property type="entry name" value="Calcium ATPase, transduction domain A"/>
    <property type="match status" value="1"/>
</dbReference>
<dbReference type="PROSITE" id="PS00154">
    <property type="entry name" value="ATPASE_E1_E2"/>
    <property type="match status" value="1"/>
</dbReference>
<feature type="transmembrane region" description="Helical" evidence="12">
    <location>
        <begin position="375"/>
        <end position="398"/>
    </location>
</feature>
<dbReference type="NCBIfam" id="TIGR01511">
    <property type="entry name" value="ATPase-IB1_Cu"/>
    <property type="match status" value="1"/>
</dbReference>
<dbReference type="InterPro" id="IPR036163">
    <property type="entry name" value="HMA_dom_sf"/>
</dbReference>
<evidence type="ECO:0000313" key="15">
    <source>
        <dbReference type="EMBL" id="MBI2877731.1"/>
    </source>
</evidence>
<dbReference type="PROSITE" id="PS01047">
    <property type="entry name" value="HMA_1"/>
    <property type="match status" value="1"/>
</dbReference>
<evidence type="ECO:0000259" key="14">
    <source>
        <dbReference type="PROSITE" id="PS50846"/>
    </source>
</evidence>
<dbReference type="Gene3D" id="3.30.70.100">
    <property type="match status" value="1"/>
</dbReference>
<evidence type="ECO:0000256" key="12">
    <source>
        <dbReference type="RuleBase" id="RU362081"/>
    </source>
</evidence>
<keyword evidence="12" id="KW-1003">Cell membrane</keyword>
<evidence type="ECO:0000256" key="7">
    <source>
        <dbReference type="ARBA" id="ARBA00022967"/>
    </source>
</evidence>
<dbReference type="InterPro" id="IPR044492">
    <property type="entry name" value="P_typ_ATPase_HD_dom"/>
</dbReference>
<evidence type="ECO:0000256" key="1">
    <source>
        <dbReference type="ARBA" id="ARBA00004127"/>
    </source>
</evidence>
<feature type="transmembrane region" description="Helical" evidence="12">
    <location>
        <begin position="691"/>
        <end position="713"/>
    </location>
</feature>
<dbReference type="InterPro" id="IPR059000">
    <property type="entry name" value="ATPase_P-type_domA"/>
</dbReference>
<dbReference type="PROSITE" id="PS50846">
    <property type="entry name" value="HMA_2"/>
    <property type="match status" value="1"/>
</dbReference>
<dbReference type="EMBL" id="JACPRF010000385">
    <property type="protein sequence ID" value="MBI2877731.1"/>
    <property type="molecule type" value="Genomic_DNA"/>
</dbReference>
<evidence type="ECO:0000313" key="16">
    <source>
        <dbReference type="Proteomes" id="UP000769766"/>
    </source>
</evidence>
<organism evidence="15 16">
    <name type="scientific">Tectimicrobiota bacterium</name>
    <dbReference type="NCBI Taxonomy" id="2528274"/>
    <lineage>
        <taxon>Bacteria</taxon>
        <taxon>Pseudomonadati</taxon>
        <taxon>Nitrospinota/Tectimicrobiota group</taxon>
        <taxon>Candidatus Tectimicrobiota</taxon>
    </lineage>
</organism>
<dbReference type="GO" id="GO:0005507">
    <property type="term" value="F:copper ion binding"/>
    <property type="evidence" value="ECO:0007669"/>
    <property type="project" value="TreeGrafter"/>
</dbReference>
<dbReference type="NCBIfam" id="TIGR01525">
    <property type="entry name" value="ATPase-IB_hvy"/>
    <property type="match status" value="1"/>
</dbReference>
<feature type="region of interest" description="Disordered" evidence="13">
    <location>
        <begin position="744"/>
        <end position="781"/>
    </location>
</feature>
<dbReference type="EC" id="7.2.2.9" evidence="10"/>
<dbReference type="GO" id="GO:0055070">
    <property type="term" value="P:copper ion homeostasis"/>
    <property type="evidence" value="ECO:0007669"/>
    <property type="project" value="TreeGrafter"/>
</dbReference>
<dbReference type="InterPro" id="IPR017969">
    <property type="entry name" value="Heavy-metal-associated_CS"/>
</dbReference>
<dbReference type="InterPro" id="IPR018303">
    <property type="entry name" value="ATPase_P-typ_P_site"/>
</dbReference>
<dbReference type="PROSITE" id="PS01229">
    <property type="entry name" value="COF_2"/>
    <property type="match status" value="1"/>
</dbReference>
<dbReference type="FunFam" id="3.30.70.100:FF:000005">
    <property type="entry name" value="Copper-exporting P-type ATPase A"/>
    <property type="match status" value="1"/>
</dbReference>
<feature type="transmembrane region" description="Helical" evidence="12">
    <location>
        <begin position="128"/>
        <end position="147"/>
    </location>
</feature>
<comment type="caution">
    <text evidence="15">The sequence shown here is derived from an EMBL/GenBank/DDBJ whole genome shotgun (WGS) entry which is preliminary data.</text>
</comment>
<dbReference type="Pfam" id="PF00702">
    <property type="entry name" value="Hydrolase"/>
    <property type="match status" value="1"/>
</dbReference>
<dbReference type="GO" id="GO:0016887">
    <property type="term" value="F:ATP hydrolysis activity"/>
    <property type="evidence" value="ECO:0007669"/>
    <property type="project" value="InterPro"/>
</dbReference>
<feature type="transmembrane region" description="Helical" evidence="12">
    <location>
        <begin position="347"/>
        <end position="369"/>
    </location>
</feature>
<evidence type="ECO:0000256" key="4">
    <source>
        <dbReference type="ARBA" id="ARBA00022723"/>
    </source>
</evidence>
<dbReference type="Proteomes" id="UP000769766">
    <property type="component" value="Unassembled WGS sequence"/>
</dbReference>
<dbReference type="InterPro" id="IPR027256">
    <property type="entry name" value="P-typ_ATPase_IB"/>
</dbReference>
<comment type="subcellular location">
    <subcellularLocation>
        <location evidence="12">Cell membrane</location>
    </subcellularLocation>
    <subcellularLocation>
        <location evidence="1">Endomembrane system</location>
        <topology evidence="1">Multi-pass membrane protein</topology>
    </subcellularLocation>
</comment>
<feature type="transmembrane region" description="Helical" evidence="12">
    <location>
        <begin position="195"/>
        <end position="213"/>
    </location>
</feature>
<gene>
    <name evidence="15" type="ORF">HYY20_12700</name>
</gene>
<keyword evidence="3 12" id="KW-0812">Transmembrane</keyword>
<dbReference type="InterPro" id="IPR023299">
    <property type="entry name" value="ATPase_P-typ_cyto_dom_N"/>
</dbReference>
<evidence type="ECO:0000256" key="5">
    <source>
        <dbReference type="ARBA" id="ARBA00022741"/>
    </source>
</evidence>
<dbReference type="SFLD" id="SFLDS00003">
    <property type="entry name" value="Haloacid_Dehalogenase"/>
    <property type="match status" value="1"/>
</dbReference>
<evidence type="ECO:0000256" key="11">
    <source>
        <dbReference type="ARBA" id="ARBA00047424"/>
    </source>
</evidence>
<dbReference type="InterPro" id="IPR036412">
    <property type="entry name" value="HAD-like_sf"/>
</dbReference>
<reference evidence="15" key="1">
    <citation type="submission" date="2020-07" db="EMBL/GenBank/DDBJ databases">
        <title>Huge and variable diversity of episymbiotic CPR bacteria and DPANN archaea in groundwater ecosystems.</title>
        <authorList>
            <person name="He C.Y."/>
            <person name="Keren R."/>
            <person name="Whittaker M."/>
            <person name="Farag I.F."/>
            <person name="Doudna J."/>
            <person name="Cate J.H.D."/>
            <person name="Banfield J.F."/>
        </authorList>
    </citation>
    <scope>NUCLEOTIDE SEQUENCE</scope>
    <source>
        <strain evidence="15">NC_groundwater_672_Ag_B-0.1um_62_36</strain>
    </source>
</reference>
<feature type="compositionally biased region" description="Basic and acidic residues" evidence="13">
    <location>
        <begin position="758"/>
        <end position="773"/>
    </location>
</feature>
<evidence type="ECO:0000256" key="2">
    <source>
        <dbReference type="ARBA" id="ARBA00006024"/>
    </source>
</evidence>
<dbReference type="FunFam" id="2.70.150.10:FF:000002">
    <property type="entry name" value="Copper-transporting ATPase 1, putative"/>
    <property type="match status" value="1"/>
</dbReference>
<feature type="domain" description="HMA" evidence="14">
    <location>
        <begin position="9"/>
        <end position="75"/>
    </location>
</feature>
<dbReference type="Pfam" id="PF00122">
    <property type="entry name" value="E1-E2_ATPase"/>
    <property type="match status" value="1"/>
</dbReference>
<keyword evidence="9 12" id="KW-0472">Membrane</keyword>
<evidence type="ECO:0000256" key="13">
    <source>
        <dbReference type="SAM" id="MobiDB-lite"/>
    </source>
</evidence>
<dbReference type="Gene3D" id="3.40.1110.10">
    <property type="entry name" value="Calcium-transporting ATPase, cytoplasmic domain N"/>
    <property type="match status" value="1"/>
</dbReference>